<sequence length="110" mass="12952">MLPYKMYQRAAALFGFCFVGESKQLVQDHPPEKRKSLEMDHKSARNRLWNLSASLLPLPLFFLSEVCSFELRQASTEEEGKAFAKVLLIYEFVRERLRWLGRRDFHDVVS</sequence>
<evidence type="ECO:0000313" key="1">
    <source>
        <dbReference type="EMBL" id="GIY32869.1"/>
    </source>
</evidence>
<dbReference type="Proteomes" id="UP001054945">
    <property type="component" value="Unassembled WGS sequence"/>
</dbReference>
<name>A0AAV4SFU0_CAEEX</name>
<comment type="caution">
    <text evidence="1">The sequence shown here is derived from an EMBL/GenBank/DDBJ whole genome shotgun (WGS) entry which is preliminary data.</text>
</comment>
<dbReference type="EMBL" id="BPLR01009559">
    <property type="protein sequence ID" value="GIY32869.1"/>
    <property type="molecule type" value="Genomic_DNA"/>
</dbReference>
<accession>A0AAV4SFU0</accession>
<organism evidence="1 2">
    <name type="scientific">Caerostris extrusa</name>
    <name type="common">Bark spider</name>
    <name type="synonym">Caerostris bankana</name>
    <dbReference type="NCBI Taxonomy" id="172846"/>
    <lineage>
        <taxon>Eukaryota</taxon>
        <taxon>Metazoa</taxon>
        <taxon>Ecdysozoa</taxon>
        <taxon>Arthropoda</taxon>
        <taxon>Chelicerata</taxon>
        <taxon>Arachnida</taxon>
        <taxon>Araneae</taxon>
        <taxon>Araneomorphae</taxon>
        <taxon>Entelegynae</taxon>
        <taxon>Araneoidea</taxon>
        <taxon>Araneidae</taxon>
        <taxon>Caerostris</taxon>
    </lineage>
</organism>
<proteinExistence type="predicted"/>
<gene>
    <name evidence="1" type="ORF">CEXT_471581</name>
</gene>
<reference evidence="1 2" key="1">
    <citation type="submission" date="2021-06" db="EMBL/GenBank/DDBJ databases">
        <title>Caerostris extrusa draft genome.</title>
        <authorList>
            <person name="Kono N."/>
            <person name="Arakawa K."/>
        </authorList>
    </citation>
    <scope>NUCLEOTIDE SEQUENCE [LARGE SCALE GENOMIC DNA]</scope>
</reference>
<evidence type="ECO:0000313" key="2">
    <source>
        <dbReference type="Proteomes" id="UP001054945"/>
    </source>
</evidence>
<dbReference type="AlphaFoldDB" id="A0AAV4SFU0"/>
<keyword evidence="2" id="KW-1185">Reference proteome</keyword>
<protein>
    <submittedName>
        <fullName evidence="1">Uncharacterized protein</fullName>
    </submittedName>
</protein>